<keyword evidence="4 8" id="KW-1003">Cell membrane</keyword>
<evidence type="ECO:0000256" key="3">
    <source>
        <dbReference type="ARBA" id="ARBA00022448"/>
    </source>
</evidence>
<gene>
    <name evidence="8 9" type="primary">corA</name>
    <name evidence="9" type="ORF">NDK43_21235</name>
</gene>
<evidence type="ECO:0000256" key="2">
    <source>
        <dbReference type="ARBA" id="ARBA00009765"/>
    </source>
</evidence>
<feature type="transmembrane region" description="Helical" evidence="8">
    <location>
        <begin position="290"/>
        <end position="308"/>
    </location>
</feature>
<comment type="caution">
    <text evidence="9">The sequence shown here is derived from an EMBL/GenBank/DDBJ whole genome shotgun (WGS) entry which is preliminary data.</text>
</comment>
<evidence type="ECO:0000256" key="6">
    <source>
        <dbReference type="ARBA" id="ARBA00022989"/>
    </source>
</evidence>
<dbReference type="InterPro" id="IPR045861">
    <property type="entry name" value="CorA_cytoplasmic_dom"/>
</dbReference>
<dbReference type="Gene3D" id="1.20.58.340">
    <property type="entry name" value="Magnesium transport protein CorA, transmembrane region"/>
    <property type="match status" value="2"/>
</dbReference>
<sequence>MYTLAWMKNKEWKENLPLDELREDAVEWYWVDFDDPTKTEESLLETHFDFHHLAVERCLGNVERPNAQFYGDYLFSILHHLNLETFKAEEMDCFLGEKLIVSFHKEKWKWIEKVKLKAKGCKKAEQLSPIDVFHMILDELVDGYFPIMHQLEDDITDLDENTSDFSISETKNRVFVIRKQLTRMHKTLSPMRDLVYHIMNSTRLLQMEHHHIQFNDVYDHLTKLVDLLVTNRELTADIRDSCISSKDDQTNSLMKKLTMVAIIFNPLSFLTGLFGMNFVHMPVLKGQNNFYLSLIFMVVIAIGMYIWFRRKGWFDD</sequence>
<dbReference type="PANTHER" id="PTHR46494">
    <property type="entry name" value="CORA FAMILY METAL ION TRANSPORTER (EUROFUNG)"/>
    <property type="match status" value="1"/>
</dbReference>
<evidence type="ECO:0000256" key="1">
    <source>
        <dbReference type="ARBA" id="ARBA00004651"/>
    </source>
</evidence>
<evidence type="ECO:0000256" key="7">
    <source>
        <dbReference type="ARBA" id="ARBA00023136"/>
    </source>
</evidence>
<keyword evidence="8" id="KW-0406">Ion transport</keyword>
<dbReference type="Gene3D" id="3.30.460.20">
    <property type="entry name" value="CorA soluble domain-like"/>
    <property type="match status" value="1"/>
</dbReference>
<accession>A0ABT0WFW5</accession>
<feature type="transmembrane region" description="Helical" evidence="8">
    <location>
        <begin position="257"/>
        <end position="278"/>
    </location>
</feature>
<dbReference type="InterPro" id="IPR002523">
    <property type="entry name" value="MgTranspt_CorA/ZnTranspt_ZntB"/>
</dbReference>
<reference evidence="9 10" key="1">
    <citation type="submission" date="2022-06" db="EMBL/GenBank/DDBJ databases">
        <authorList>
            <person name="Jeon C.O."/>
        </authorList>
    </citation>
    <scope>NUCLEOTIDE SEQUENCE [LARGE SCALE GENOMIC DNA]</scope>
    <source>
        <strain evidence="9 10">KCTC 13943</strain>
    </source>
</reference>
<evidence type="ECO:0000313" key="9">
    <source>
        <dbReference type="EMBL" id="MCM2534414.1"/>
    </source>
</evidence>
<keyword evidence="5 8" id="KW-0812">Transmembrane</keyword>
<dbReference type="SUPFAM" id="SSF143865">
    <property type="entry name" value="CorA soluble domain-like"/>
    <property type="match status" value="1"/>
</dbReference>
<evidence type="ECO:0000313" key="10">
    <source>
        <dbReference type="Proteomes" id="UP001523262"/>
    </source>
</evidence>
<comment type="subcellular location">
    <subcellularLocation>
        <location evidence="1">Cell membrane</location>
        <topology evidence="1">Multi-pass membrane protein</topology>
    </subcellularLocation>
    <subcellularLocation>
        <location evidence="8">Membrane</location>
        <topology evidence="8">Multi-pass membrane protein</topology>
    </subcellularLocation>
</comment>
<dbReference type="InterPro" id="IPR045863">
    <property type="entry name" value="CorA_TM1_TM2"/>
</dbReference>
<keyword evidence="3 8" id="KW-0813">Transport</keyword>
<keyword evidence="10" id="KW-1185">Reference proteome</keyword>
<organism evidence="9 10">
    <name type="scientific">Neobacillus pocheonensis</name>
    <dbReference type="NCBI Taxonomy" id="363869"/>
    <lineage>
        <taxon>Bacteria</taxon>
        <taxon>Bacillati</taxon>
        <taxon>Bacillota</taxon>
        <taxon>Bacilli</taxon>
        <taxon>Bacillales</taxon>
        <taxon>Bacillaceae</taxon>
        <taxon>Neobacillus</taxon>
    </lineage>
</organism>
<keyword evidence="8" id="KW-0460">Magnesium</keyword>
<dbReference type="PANTHER" id="PTHR46494:SF1">
    <property type="entry name" value="CORA FAMILY METAL ION TRANSPORTER (EUROFUNG)"/>
    <property type="match status" value="1"/>
</dbReference>
<protein>
    <recommendedName>
        <fullName evidence="8">Magnesium transport protein CorA</fullName>
    </recommendedName>
</protein>
<proteinExistence type="inferred from homology"/>
<evidence type="ECO:0000256" key="4">
    <source>
        <dbReference type="ARBA" id="ARBA00022475"/>
    </source>
</evidence>
<keyword evidence="7 8" id="KW-0472">Membrane</keyword>
<dbReference type="InterPro" id="IPR004488">
    <property type="entry name" value="Mg/Co-transport_prot_CorA"/>
</dbReference>
<comment type="function">
    <text evidence="8">Mediates influx of magnesium ions.</text>
</comment>
<evidence type="ECO:0000256" key="8">
    <source>
        <dbReference type="RuleBase" id="RU362010"/>
    </source>
</evidence>
<keyword evidence="6 8" id="KW-1133">Transmembrane helix</keyword>
<dbReference type="SUPFAM" id="SSF144083">
    <property type="entry name" value="Magnesium transport protein CorA, transmembrane region"/>
    <property type="match status" value="1"/>
</dbReference>
<dbReference type="NCBIfam" id="TIGR00383">
    <property type="entry name" value="corA"/>
    <property type="match status" value="1"/>
</dbReference>
<dbReference type="EMBL" id="JAMQCR010000002">
    <property type="protein sequence ID" value="MCM2534414.1"/>
    <property type="molecule type" value="Genomic_DNA"/>
</dbReference>
<dbReference type="Proteomes" id="UP001523262">
    <property type="component" value="Unassembled WGS sequence"/>
</dbReference>
<name>A0ABT0WFW5_9BACI</name>
<dbReference type="Pfam" id="PF01544">
    <property type="entry name" value="CorA"/>
    <property type="match status" value="1"/>
</dbReference>
<evidence type="ECO:0000256" key="5">
    <source>
        <dbReference type="ARBA" id="ARBA00022692"/>
    </source>
</evidence>
<comment type="similarity">
    <text evidence="2 8">Belongs to the CorA metal ion transporter (MIT) (TC 1.A.35) family.</text>
</comment>